<gene>
    <name evidence="1" type="ORF">CN553_12675</name>
</gene>
<name>A0A9X6UC81_BACCE</name>
<proteinExistence type="predicted"/>
<protein>
    <submittedName>
        <fullName evidence="1">Uncharacterized protein</fullName>
    </submittedName>
</protein>
<sequence length="78" mass="8967">MKTVEINKAEAIMVTQSLLNTLKQVAPHKIKDYINGEQFQQFQDAMIEQIPQLGNEEEQDVVMKQLFNNMFDAIGIAR</sequence>
<dbReference type="RefSeq" id="WP_098126457.1">
    <property type="nucleotide sequence ID" value="NZ_NUAN01000071.1"/>
</dbReference>
<reference evidence="1 2" key="1">
    <citation type="submission" date="2017-09" db="EMBL/GenBank/DDBJ databases">
        <title>Large-scale bioinformatics analysis of Bacillus genomes uncovers conserved roles of natural products in bacterial physiology.</title>
        <authorList>
            <consortium name="Agbiome Team Llc"/>
            <person name="Bleich R.M."/>
            <person name="Kirk G.J."/>
            <person name="Santa Maria K.C."/>
            <person name="Allen S.E."/>
            <person name="Farag S."/>
            <person name="Shank E.A."/>
            <person name="Bowers A."/>
        </authorList>
    </citation>
    <scope>NUCLEOTIDE SEQUENCE [LARGE SCALE GENOMIC DNA]</scope>
    <source>
        <strain evidence="1 2">AFS027647</strain>
    </source>
</reference>
<dbReference type="AlphaFoldDB" id="A0A9X6UC81"/>
<dbReference type="EMBL" id="NUAN01000071">
    <property type="protein sequence ID" value="PEN97885.1"/>
    <property type="molecule type" value="Genomic_DNA"/>
</dbReference>
<evidence type="ECO:0000313" key="2">
    <source>
        <dbReference type="Proteomes" id="UP000220691"/>
    </source>
</evidence>
<dbReference type="Proteomes" id="UP000220691">
    <property type="component" value="Unassembled WGS sequence"/>
</dbReference>
<organism evidence="1 2">
    <name type="scientific">Bacillus cereus</name>
    <dbReference type="NCBI Taxonomy" id="1396"/>
    <lineage>
        <taxon>Bacteria</taxon>
        <taxon>Bacillati</taxon>
        <taxon>Bacillota</taxon>
        <taxon>Bacilli</taxon>
        <taxon>Bacillales</taxon>
        <taxon>Bacillaceae</taxon>
        <taxon>Bacillus</taxon>
        <taxon>Bacillus cereus group</taxon>
    </lineage>
</organism>
<evidence type="ECO:0000313" key="1">
    <source>
        <dbReference type="EMBL" id="PEN97885.1"/>
    </source>
</evidence>
<comment type="caution">
    <text evidence="1">The sequence shown here is derived from an EMBL/GenBank/DDBJ whole genome shotgun (WGS) entry which is preliminary data.</text>
</comment>
<accession>A0A9X6UC81</accession>